<protein>
    <submittedName>
        <fullName evidence="2">Uncharacterized protein</fullName>
    </submittedName>
</protein>
<dbReference type="EMBL" id="JANLCM010000002">
    <property type="protein sequence ID" value="MCS5718822.1"/>
    <property type="molecule type" value="Genomic_DNA"/>
</dbReference>
<keyword evidence="1" id="KW-0472">Membrane</keyword>
<keyword evidence="3" id="KW-1185">Reference proteome</keyword>
<sequence length="84" mass="8574">MKVGRRLLIVGAAMIILSAALVVGIPTVGYSVLDASTQSGQGALVTIEVIVRFLASVLPAFGAALMAAGITVNYLELRASDETA</sequence>
<name>A0ABT2GRH3_9MICO</name>
<feature type="transmembrane region" description="Helical" evidence="1">
    <location>
        <begin position="7"/>
        <end position="33"/>
    </location>
</feature>
<evidence type="ECO:0000313" key="3">
    <source>
        <dbReference type="Proteomes" id="UP001165584"/>
    </source>
</evidence>
<dbReference type="RefSeq" id="WP_259508123.1">
    <property type="nucleotide sequence ID" value="NZ_JANLCM010000002.1"/>
</dbReference>
<feature type="transmembrane region" description="Helical" evidence="1">
    <location>
        <begin position="53"/>
        <end position="75"/>
    </location>
</feature>
<proteinExistence type="predicted"/>
<gene>
    <name evidence="2" type="ORF">N1027_11820</name>
</gene>
<keyword evidence="1" id="KW-0812">Transmembrane</keyword>
<evidence type="ECO:0000256" key="1">
    <source>
        <dbReference type="SAM" id="Phobius"/>
    </source>
</evidence>
<reference evidence="2" key="1">
    <citation type="submission" date="2022-08" db="EMBL/GenBank/DDBJ databases">
        <authorList>
            <person name="Deng Y."/>
            <person name="Han X.-F."/>
            <person name="Zhang Y.-Q."/>
        </authorList>
    </citation>
    <scope>NUCLEOTIDE SEQUENCE</scope>
    <source>
        <strain evidence="2">CPCC 205763</strain>
    </source>
</reference>
<comment type="caution">
    <text evidence="2">The sequence shown here is derived from an EMBL/GenBank/DDBJ whole genome shotgun (WGS) entry which is preliminary data.</text>
</comment>
<dbReference type="Proteomes" id="UP001165584">
    <property type="component" value="Unassembled WGS sequence"/>
</dbReference>
<evidence type="ECO:0000313" key="2">
    <source>
        <dbReference type="EMBL" id="MCS5718822.1"/>
    </source>
</evidence>
<keyword evidence="1" id="KW-1133">Transmembrane helix</keyword>
<accession>A0ABT2GRH3</accession>
<organism evidence="2 3">
    <name type="scientific">Herbiconiux aconitum</name>
    <dbReference type="NCBI Taxonomy" id="2970913"/>
    <lineage>
        <taxon>Bacteria</taxon>
        <taxon>Bacillati</taxon>
        <taxon>Actinomycetota</taxon>
        <taxon>Actinomycetes</taxon>
        <taxon>Micrococcales</taxon>
        <taxon>Microbacteriaceae</taxon>
        <taxon>Herbiconiux</taxon>
    </lineage>
</organism>